<evidence type="ECO:0000256" key="9">
    <source>
        <dbReference type="ARBA" id="ARBA00023186"/>
    </source>
</evidence>
<evidence type="ECO:0000256" key="4">
    <source>
        <dbReference type="ARBA" id="ARBA00014035"/>
    </source>
</evidence>
<dbReference type="NCBIfam" id="TIGR00547">
    <property type="entry name" value="lolA"/>
    <property type="match status" value="1"/>
</dbReference>
<keyword evidence="9 10" id="KW-0143">Chaperone</keyword>
<dbReference type="KEGG" id="kpd:CW740_05350"/>
<comment type="subcellular location">
    <subcellularLocation>
        <location evidence="1 10">Periplasm</location>
    </subcellularLocation>
</comment>
<evidence type="ECO:0000256" key="2">
    <source>
        <dbReference type="ARBA" id="ARBA00007615"/>
    </source>
</evidence>
<evidence type="ECO:0000256" key="1">
    <source>
        <dbReference type="ARBA" id="ARBA00004418"/>
    </source>
</evidence>
<dbReference type="AlphaFoldDB" id="A0A2K9AIE1"/>
<dbReference type="InterPro" id="IPR004564">
    <property type="entry name" value="OM_lipoprot_carrier_LolA-like"/>
</dbReference>
<dbReference type="Pfam" id="PF03548">
    <property type="entry name" value="LolA"/>
    <property type="match status" value="1"/>
</dbReference>
<keyword evidence="8 10" id="KW-0653">Protein transport</keyword>
<keyword evidence="5 10" id="KW-0813">Transport</keyword>
<dbReference type="EMBL" id="CP025120">
    <property type="protein sequence ID" value="AUD78704.1"/>
    <property type="molecule type" value="Genomic_DNA"/>
</dbReference>
<comment type="function">
    <text evidence="10">Participates in the translocation of lipoproteins from the inner membrane to the outer membrane. Only forms a complex with a lipoprotein if the residue after the N-terminal Cys is not an aspartate (The Asp acts as a targeting signal to indicate that the lipoprotein should stay in the inner membrane).</text>
</comment>
<evidence type="ECO:0000256" key="6">
    <source>
        <dbReference type="ARBA" id="ARBA00022729"/>
    </source>
</evidence>
<accession>A0A2K9AIE1</accession>
<keyword evidence="7 10" id="KW-0574">Periplasm</keyword>
<dbReference type="Gene3D" id="2.50.20.10">
    <property type="entry name" value="Lipoprotein localisation LolA/LolB/LppX"/>
    <property type="match status" value="1"/>
</dbReference>
<name>A0A2K9AIE1_9GAMM</name>
<dbReference type="GO" id="GO:0042953">
    <property type="term" value="P:lipoprotein transport"/>
    <property type="evidence" value="ECO:0007669"/>
    <property type="project" value="InterPro"/>
</dbReference>
<keyword evidence="12" id="KW-1185">Reference proteome</keyword>
<keyword evidence="11" id="KW-0449">Lipoprotein</keyword>
<comment type="subunit">
    <text evidence="3 10">Monomer.</text>
</comment>
<dbReference type="PANTHER" id="PTHR35869:SF1">
    <property type="entry name" value="OUTER-MEMBRANE LIPOPROTEIN CARRIER PROTEIN"/>
    <property type="match status" value="1"/>
</dbReference>
<dbReference type="GO" id="GO:0044874">
    <property type="term" value="P:lipoprotein localization to outer membrane"/>
    <property type="evidence" value="ECO:0007669"/>
    <property type="project" value="UniProtKB-UniRule"/>
</dbReference>
<dbReference type="Proteomes" id="UP000232693">
    <property type="component" value="Chromosome"/>
</dbReference>
<comment type="similarity">
    <text evidence="2 10">Belongs to the LolA family.</text>
</comment>
<keyword evidence="6 10" id="KW-0732">Signal</keyword>
<evidence type="ECO:0000256" key="8">
    <source>
        <dbReference type="ARBA" id="ARBA00022927"/>
    </source>
</evidence>
<protein>
    <recommendedName>
        <fullName evidence="4 10">Outer-membrane lipoprotein carrier protein</fullName>
    </recommendedName>
</protein>
<dbReference type="RefSeq" id="WP_106646559.1">
    <property type="nucleotide sequence ID" value="NZ_BMGO01000001.1"/>
</dbReference>
<dbReference type="SUPFAM" id="SSF89392">
    <property type="entry name" value="Prokaryotic lipoproteins and lipoprotein localization factors"/>
    <property type="match status" value="1"/>
</dbReference>
<evidence type="ECO:0000313" key="11">
    <source>
        <dbReference type="EMBL" id="AUD78704.1"/>
    </source>
</evidence>
<feature type="signal peptide" evidence="10">
    <location>
        <begin position="1"/>
        <end position="27"/>
    </location>
</feature>
<evidence type="ECO:0000256" key="3">
    <source>
        <dbReference type="ARBA" id="ARBA00011245"/>
    </source>
</evidence>
<gene>
    <name evidence="10 11" type="primary">lolA</name>
    <name evidence="11" type="ORF">CW740_05350</name>
</gene>
<dbReference type="GO" id="GO:0030288">
    <property type="term" value="C:outer membrane-bounded periplasmic space"/>
    <property type="evidence" value="ECO:0007669"/>
    <property type="project" value="TreeGrafter"/>
</dbReference>
<dbReference type="OrthoDB" id="9787361at2"/>
<sequence length="233" mass="25829" precursor="true">MIKSIKKQFSQLTAAVALIGLSIAAQADAPQELEKKLTAIDSFKADFSQVITDEFGTLIDKSSGHFELKRPQLFRWVVEEPFEQQIVADGINLWQFDMDIEQINVSSLDQTLANSPAALLSQAQLDVAENYEVAAVKGEGDGVLIYHLTPRDPDALYEVLILEFHSSDLVALQVKDNLGQATLVDFTNVIMNPEFEDDHFEFVIPEGIDVIDSRNSIEGAALEKSDILEKGDF</sequence>
<evidence type="ECO:0000313" key="12">
    <source>
        <dbReference type="Proteomes" id="UP000232693"/>
    </source>
</evidence>
<evidence type="ECO:0000256" key="7">
    <source>
        <dbReference type="ARBA" id="ARBA00022764"/>
    </source>
</evidence>
<dbReference type="CDD" id="cd16325">
    <property type="entry name" value="LolA"/>
    <property type="match status" value="1"/>
</dbReference>
<evidence type="ECO:0000256" key="10">
    <source>
        <dbReference type="HAMAP-Rule" id="MF_00240"/>
    </source>
</evidence>
<reference evidence="11 12" key="1">
    <citation type="submission" date="2017-12" db="EMBL/GenBank/DDBJ databases">
        <title>Kangiella profundi FT102 completed genome.</title>
        <authorList>
            <person name="Xu J."/>
            <person name="Wang J."/>
            <person name="Lu Y."/>
        </authorList>
    </citation>
    <scope>NUCLEOTIDE SEQUENCE [LARGE SCALE GENOMIC DNA]</scope>
    <source>
        <strain evidence="11 12">FT102</strain>
    </source>
</reference>
<dbReference type="InterPro" id="IPR029046">
    <property type="entry name" value="LolA/LolB/LppX"/>
</dbReference>
<organism evidence="11 12">
    <name type="scientific">Kangiella profundi</name>
    <dbReference type="NCBI Taxonomy" id="1561924"/>
    <lineage>
        <taxon>Bacteria</taxon>
        <taxon>Pseudomonadati</taxon>
        <taxon>Pseudomonadota</taxon>
        <taxon>Gammaproteobacteria</taxon>
        <taxon>Kangiellales</taxon>
        <taxon>Kangiellaceae</taxon>
        <taxon>Kangiella</taxon>
    </lineage>
</organism>
<dbReference type="PANTHER" id="PTHR35869">
    <property type="entry name" value="OUTER-MEMBRANE LIPOPROTEIN CARRIER PROTEIN"/>
    <property type="match status" value="1"/>
</dbReference>
<proteinExistence type="inferred from homology"/>
<evidence type="ECO:0000256" key="5">
    <source>
        <dbReference type="ARBA" id="ARBA00022448"/>
    </source>
</evidence>
<feature type="chain" id="PRO_5041748787" description="Outer-membrane lipoprotein carrier protein" evidence="10">
    <location>
        <begin position="28"/>
        <end position="233"/>
    </location>
</feature>
<dbReference type="InterPro" id="IPR018323">
    <property type="entry name" value="OM_lipoprot_carrier_LolA_Pbac"/>
</dbReference>
<dbReference type="HAMAP" id="MF_00240">
    <property type="entry name" value="LolA"/>
    <property type="match status" value="1"/>
</dbReference>